<name>K0RAQ4_THAOC</name>
<dbReference type="Proteomes" id="UP000266841">
    <property type="component" value="Unassembled WGS sequence"/>
</dbReference>
<keyword evidence="2" id="KW-1133">Transmembrane helix</keyword>
<comment type="caution">
    <text evidence="3">The sequence shown here is derived from an EMBL/GenBank/DDBJ whole genome shotgun (WGS) entry which is preliminary data.</text>
</comment>
<feature type="compositionally biased region" description="Basic and acidic residues" evidence="1">
    <location>
        <begin position="117"/>
        <end position="134"/>
    </location>
</feature>
<dbReference type="PANTHER" id="PTHR34496">
    <property type="entry name" value="GLCNAC TRANSFERASE-RELATED"/>
    <property type="match status" value="1"/>
</dbReference>
<organism evidence="3 4">
    <name type="scientific">Thalassiosira oceanica</name>
    <name type="common">Marine diatom</name>
    <dbReference type="NCBI Taxonomy" id="159749"/>
    <lineage>
        <taxon>Eukaryota</taxon>
        <taxon>Sar</taxon>
        <taxon>Stramenopiles</taxon>
        <taxon>Ochrophyta</taxon>
        <taxon>Bacillariophyta</taxon>
        <taxon>Coscinodiscophyceae</taxon>
        <taxon>Thalassiosirophycidae</taxon>
        <taxon>Thalassiosirales</taxon>
        <taxon>Thalassiosiraceae</taxon>
        <taxon>Thalassiosira</taxon>
    </lineage>
</organism>
<keyword evidence="4" id="KW-1185">Reference proteome</keyword>
<evidence type="ECO:0000313" key="4">
    <source>
        <dbReference type="Proteomes" id="UP000266841"/>
    </source>
</evidence>
<dbReference type="OMA" id="DGMGIDY"/>
<protein>
    <submittedName>
        <fullName evidence="3">Uncharacterized protein</fullName>
    </submittedName>
</protein>
<feature type="region of interest" description="Disordered" evidence="1">
    <location>
        <begin position="117"/>
        <end position="137"/>
    </location>
</feature>
<evidence type="ECO:0000313" key="3">
    <source>
        <dbReference type="EMBL" id="EJK50285.1"/>
    </source>
</evidence>
<evidence type="ECO:0000256" key="2">
    <source>
        <dbReference type="SAM" id="Phobius"/>
    </source>
</evidence>
<evidence type="ECO:0000256" key="1">
    <source>
        <dbReference type="SAM" id="MobiDB-lite"/>
    </source>
</evidence>
<reference evidence="3 4" key="1">
    <citation type="journal article" date="2012" name="Genome Biol.">
        <title>Genome and low-iron response of an oceanic diatom adapted to chronic iron limitation.</title>
        <authorList>
            <person name="Lommer M."/>
            <person name="Specht M."/>
            <person name="Roy A.S."/>
            <person name="Kraemer L."/>
            <person name="Andreson R."/>
            <person name="Gutowska M.A."/>
            <person name="Wolf J."/>
            <person name="Bergner S.V."/>
            <person name="Schilhabel M.B."/>
            <person name="Klostermeier U.C."/>
            <person name="Beiko R.G."/>
            <person name="Rosenstiel P."/>
            <person name="Hippler M."/>
            <person name="Laroche J."/>
        </authorList>
    </citation>
    <scope>NUCLEOTIDE SEQUENCE [LARGE SCALE GENOMIC DNA]</scope>
    <source>
        <strain evidence="3 4">CCMP1005</strain>
    </source>
</reference>
<feature type="region of interest" description="Disordered" evidence="1">
    <location>
        <begin position="1"/>
        <end position="32"/>
    </location>
</feature>
<sequence>MTATNGGGRDHLTSNARSRRSNVKNGRPEGFDDSKVYEIVSDSADSRAARSAMRKKRIRRARKRKSKSNNAALCCLSVGIFVTYALICVGESSRRTSSQLDVAFDLIDDYYELQKRKQQVHSDESTDDRVDAKKPNASMSGIPRGIWPVSIRNEDGAFETIKHPGFDDGSVELSVPRFWAEDPVAIHQNKLMTRERALSIGTCITKDQSTGSNNRGDKCPLNERTIFIAIASYRDWQCRDTVTSIFTRAQHPERLRVAVVDQIIDGDGSCDVPFSPCSEDPEQPLCKYKDQIDVFQMDAELAVGPVFARHIGHRLYRGEYYSTQSDAHVSFVADWDVSIIDQMEATRDEMAVLSTYLTDVVGSISPSGKSLRNTRPIMCNTEYEGGVQGKHLRHLSQPEGVPDIRGSPQLQPYWAAGYSFSRGHFIATVPYDLYQPMIFQGEEMSIGLRGFTIGYDFFAPEKSVCFHHYAKGENAEKRNKVHHFWEHSDKYAGTGIKAMKRVLGIVHMNPEVDPSEWNHAEEERYGLGGVRNTSKFYEVFGIDVVNKKTQRHLCQFVRGRMHKMFLKHLRPDGMGIDYDQIDFKWVDPRPNDP</sequence>
<proteinExistence type="predicted"/>
<dbReference type="OrthoDB" id="76265at2759"/>
<dbReference type="Pfam" id="PF11397">
    <property type="entry name" value="GlcNAc"/>
    <property type="match status" value="2"/>
</dbReference>
<dbReference type="PANTHER" id="PTHR34496:SF6">
    <property type="entry name" value="GLYCOSYLTRANSFERASE 2-LIKE DOMAIN-CONTAINING PROTEIN"/>
    <property type="match status" value="1"/>
</dbReference>
<dbReference type="AlphaFoldDB" id="K0RAQ4"/>
<keyword evidence="2" id="KW-0472">Membrane</keyword>
<accession>K0RAQ4</accession>
<gene>
    <name evidence="3" type="ORF">THAOC_30766</name>
</gene>
<dbReference type="InterPro" id="IPR021067">
    <property type="entry name" value="Glycosyltransferase"/>
</dbReference>
<feature type="transmembrane region" description="Helical" evidence="2">
    <location>
        <begin position="69"/>
        <end position="87"/>
    </location>
</feature>
<dbReference type="eggNOG" id="ENOG502RY4V">
    <property type="taxonomic scope" value="Eukaryota"/>
</dbReference>
<dbReference type="EMBL" id="AGNL01044053">
    <property type="protein sequence ID" value="EJK50285.1"/>
    <property type="molecule type" value="Genomic_DNA"/>
</dbReference>
<keyword evidence="2" id="KW-0812">Transmembrane</keyword>